<dbReference type="Gene3D" id="2.130.10.120">
    <property type="entry name" value="Prolyl oligopeptidase, N-terminal domain"/>
    <property type="match status" value="1"/>
</dbReference>
<dbReference type="InParanoid" id="A0A316V6P9"/>
<dbReference type="Pfam" id="PF00326">
    <property type="entry name" value="Peptidase_S9"/>
    <property type="match status" value="1"/>
</dbReference>
<keyword evidence="6 7" id="KW-0720">Serine protease</keyword>
<dbReference type="AlphaFoldDB" id="A0A316V6P9"/>
<evidence type="ECO:0000256" key="4">
    <source>
        <dbReference type="ARBA" id="ARBA00022670"/>
    </source>
</evidence>
<dbReference type="InterPro" id="IPR002470">
    <property type="entry name" value="Peptidase_S9A"/>
</dbReference>
<dbReference type="EC" id="3.4.21.-" evidence="7"/>
<keyword evidence="11" id="KW-1185">Reference proteome</keyword>
<accession>A0A316V6P9</accession>
<comment type="catalytic activity">
    <reaction evidence="1">
        <text>Hydrolysis of Pro-|-Xaa &gt;&gt; Ala-|-Xaa in oligopeptides.</text>
        <dbReference type="EC" id="3.4.21.26"/>
    </reaction>
</comment>
<dbReference type="GO" id="GO:0004252">
    <property type="term" value="F:serine-type endopeptidase activity"/>
    <property type="evidence" value="ECO:0007669"/>
    <property type="project" value="UniProtKB-UniRule"/>
</dbReference>
<dbReference type="Proteomes" id="UP000245771">
    <property type="component" value="Unassembled WGS sequence"/>
</dbReference>
<keyword evidence="4 7" id="KW-0645">Protease</keyword>
<proteinExistence type="inferred from homology"/>
<dbReference type="PANTHER" id="PTHR42881">
    <property type="entry name" value="PROLYL ENDOPEPTIDASE"/>
    <property type="match status" value="1"/>
</dbReference>
<dbReference type="Gene3D" id="3.40.50.1820">
    <property type="entry name" value="alpha/beta hydrolase"/>
    <property type="match status" value="1"/>
</dbReference>
<evidence type="ECO:0000256" key="1">
    <source>
        <dbReference type="ARBA" id="ARBA00001070"/>
    </source>
</evidence>
<dbReference type="GeneID" id="37022742"/>
<evidence type="ECO:0000259" key="8">
    <source>
        <dbReference type="Pfam" id="PF00326"/>
    </source>
</evidence>
<sequence>MGGKPFYLYGYRSIGDQPPLWYTVTVAEFQSAKKTNFATPLGRLFLNESLLSSDDSVSIVYTSVSPNGKTFAYQVSQGGDGDTWYFRSFDILLTRAKTTPRGGEGRLKDFIPLLAQDMIYWTPDSKSFFYSSIADSNGGTNPKHSYKVRHHILGTDSKQDVTVFDSKNAGEFGEDYGRWLIVAGYHDAAALNTIAYASLLTGQKISNNMKWISLAPDFNFTVLAGGVVNDSYYFWTSKDATNGKVAKFNLDWSKARQVKSFTELQDRPPVIDVIPERKDALINTLDVHITAKDKLLVNYIEEGKMALYLHETKDGKLIKRLLPNESFYVDLIVGDPDSNTIIVLAESWTTPRKVFEFKWDGSTMESSTLITGIIKNSNPDDFVTEKRHAASKDGTQITYFVVHRKGIQMPAPAFLHAYAAYGYIDSFYYQPNYFDFFRSYDGIFVYVGARGGGDNGGSWHDDGSGLNKEKTFEDIIAVMQDLVAIKYAIAGKFVIEGGSAGGLAMAAVANQAPAGLVGLALPVRAPCDVFQLELRTTVGLANRPEFGDVTTPEGFDAVRAWSPLQNVVPNKSYPAIFLTPGSYDETVPPSSSYKLLAELQHTNPNNALPFLMYVVHNKGHVPSTILESSYQFCIMEEALHITRRKG</sequence>
<comment type="subunit">
    <text evidence="3">Monomer.</text>
</comment>
<dbReference type="PRINTS" id="PR00862">
    <property type="entry name" value="PROLIGOPTASE"/>
</dbReference>
<evidence type="ECO:0000256" key="2">
    <source>
        <dbReference type="ARBA" id="ARBA00005228"/>
    </source>
</evidence>
<evidence type="ECO:0000259" key="9">
    <source>
        <dbReference type="Pfam" id="PF02897"/>
    </source>
</evidence>
<dbReference type="InterPro" id="IPR023302">
    <property type="entry name" value="Pept_S9A_N"/>
</dbReference>
<comment type="similarity">
    <text evidence="2 7">Belongs to the peptidase S9A family.</text>
</comment>
<evidence type="ECO:0000256" key="7">
    <source>
        <dbReference type="RuleBase" id="RU368024"/>
    </source>
</evidence>
<dbReference type="GO" id="GO:0070012">
    <property type="term" value="F:oligopeptidase activity"/>
    <property type="evidence" value="ECO:0007669"/>
    <property type="project" value="TreeGrafter"/>
</dbReference>
<name>A0A316V6P9_9BASI</name>
<keyword evidence="5 7" id="KW-0378">Hydrolase</keyword>
<gene>
    <name evidence="10" type="ORF">FA14DRAFT_179867</name>
</gene>
<dbReference type="SUPFAM" id="SSF50993">
    <property type="entry name" value="Peptidase/esterase 'gauge' domain"/>
    <property type="match status" value="1"/>
</dbReference>
<feature type="domain" description="Peptidase S9 prolyl oligopeptidase catalytic" evidence="8">
    <location>
        <begin position="434"/>
        <end position="621"/>
    </location>
</feature>
<protein>
    <recommendedName>
        <fullName evidence="7">Prolyl endopeptidase</fullName>
        <ecNumber evidence="7">3.4.21.-</ecNumber>
    </recommendedName>
</protein>
<dbReference type="OrthoDB" id="248387at2759"/>
<dbReference type="SUPFAM" id="SSF53474">
    <property type="entry name" value="alpha/beta-Hydrolases"/>
    <property type="match status" value="1"/>
</dbReference>
<dbReference type="InterPro" id="IPR051167">
    <property type="entry name" value="Prolyl_oligopep/macrocyclase"/>
</dbReference>
<dbReference type="InterPro" id="IPR001375">
    <property type="entry name" value="Peptidase_S9_cat"/>
</dbReference>
<organism evidence="10 11">
    <name type="scientific">Meira miltonrushii</name>
    <dbReference type="NCBI Taxonomy" id="1280837"/>
    <lineage>
        <taxon>Eukaryota</taxon>
        <taxon>Fungi</taxon>
        <taxon>Dikarya</taxon>
        <taxon>Basidiomycota</taxon>
        <taxon>Ustilaginomycotina</taxon>
        <taxon>Exobasidiomycetes</taxon>
        <taxon>Exobasidiales</taxon>
        <taxon>Brachybasidiaceae</taxon>
        <taxon>Meira</taxon>
    </lineage>
</organism>
<evidence type="ECO:0000313" key="10">
    <source>
        <dbReference type="EMBL" id="PWN33210.1"/>
    </source>
</evidence>
<dbReference type="EMBL" id="KZ819604">
    <property type="protein sequence ID" value="PWN33210.1"/>
    <property type="molecule type" value="Genomic_DNA"/>
</dbReference>
<dbReference type="Pfam" id="PF02897">
    <property type="entry name" value="Peptidase_S9_N"/>
    <property type="match status" value="1"/>
</dbReference>
<evidence type="ECO:0000256" key="5">
    <source>
        <dbReference type="ARBA" id="ARBA00022801"/>
    </source>
</evidence>
<evidence type="ECO:0000256" key="3">
    <source>
        <dbReference type="ARBA" id="ARBA00011245"/>
    </source>
</evidence>
<evidence type="ECO:0000313" key="11">
    <source>
        <dbReference type="Proteomes" id="UP000245771"/>
    </source>
</evidence>
<dbReference type="PANTHER" id="PTHR42881:SF2">
    <property type="entry name" value="PROLYL ENDOPEPTIDASE"/>
    <property type="match status" value="1"/>
</dbReference>
<reference evidence="10 11" key="1">
    <citation type="journal article" date="2018" name="Mol. Biol. Evol.">
        <title>Broad Genomic Sampling Reveals a Smut Pathogenic Ancestry of the Fungal Clade Ustilaginomycotina.</title>
        <authorList>
            <person name="Kijpornyongpan T."/>
            <person name="Mondo S.J."/>
            <person name="Barry K."/>
            <person name="Sandor L."/>
            <person name="Lee J."/>
            <person name="Lipzen A."/>
            <person name="Pangilinan J."/>
            <person name="LaButti K."/>
            <person name="Hainaut M."/>
            <person name="Henrissat B."/>
            <person name="Grigoriev I.V."/>
            <person name="Spatafora J.W."/>
            <person name="Aime M.C."/>
        </authorList>
    </citation>
    <scope>NUCLEOTIDE SEQUENCE [LARGE SCALE GENOMIC DNA]</scope>
    <source>
        <strain evidence="10 11">MCA 3882</strain>
    </source>
</reference>
<dbReference type="GO" id="GO:0006508">
    <property type="term" value="P:proteolysis"/>
    <property type="evidence" value="ECO:0007669"/>
    <property type="project" value="UniProtKB-KW"/>
</dbReference>
<evidence type="ECO:0000256" key="6">
    <source>
        <dbReference type="ARBA" id="ARBA00022825"/>
    </source>
</evidence>
<dbReference type="GO" id="GO:0005829">
    <property type="term" value="C:cytosol"/>
    <property type="evidence" value="ECO:0007669"/>
    <property type="project" value="TreeGrafter"/>
</dbReference>
<dbReference type="InterPro" id="IPR029058">
    <property type="entry name" value="AB_hydrolase_fold"/>
</dbReference>
<dbReference type="RefSeq" id="XP_025353512.1">
    <property type="nucleotide sequence ID" value="XM_025500961.1"/>
</dbReference>
<feature type="domain" description="Peptidase S9A N-terminal" evidence="9">
    <location>
        <begin position="15"/>
        <end position="361"/>
    </location>
</feature>